<dbReference type="AlphaFoldDB" id="A0A1I6PSA9"/>
<evidence type="ECO:0000256" key="1">
    <source>
        <dbReference type="SAM" id="MobiDB-lite"/>
    </source>
</evidence>
<dbReference type="OrthoDB" id="7205753at2"/>
<reference evidence="3" key="1">
    <citation type="submission" date="2016-10" db="EMBL/GenBank/DDBJ databases">
        <authorList>
            <person name="Varghese N."/>
            <person name="Submissions S."/>
        </authorList>
    </citation>
    <scope>NUCLEOTIDE SEQUENCE [LARGE SCALE GENOMIC DNA]</scope>
    <source>
        <strain evidence="3">CGMCC 1.10683</strain>
    </source>
</reference>
<sequence length="207" mass="22668">MSPEPGPSPLSLSRSRLKLLVAGPLAAVAVLGLGAAGVARLPGGGGAPAAGEGLRIEVVQPPAPAVDPGSRMDVGELVDGYRHVSLRRPEPDDSFGEFYAEAWLEPLPPLPEPPRLRREASGEPRMVELRPTARQPALDERPGPENPYGFDAPTPDYHAERRARRERMARLEMERAEVRSHRENRGVWRPVPSYGPPPRLERDTAFY</sequence>
<protein>
    <submittedName>
        <fullName evidence="2">Uncharacterized protein</fullName>
    </submittedName>
</protein>
<feature type="region of interest" description="Disordered" evidence="1">
    <location>
        <begin position="186"/>
        <end position="207"/>
    </location>
</feature>
<dbReference type="EMBL" id="FOZV01000002">
    <property type="protein sequence ID" value="SFS42990.1"/>
    <property type="molecule type" value="Genomic_DNA"/>
</dbReference>
<name>A0A1I6PSA9_9CAUL</name>
<feature type="compositionally biased region" description="Basic and acidic residues" evidence="1">
    <location>
        <begin position="114"/>
        <end position="128"/>
    </location>
</feature>
<dbReference type="Proteomes" id="UP000198788">
    <property type="component" value="Unassembled WGS sequence"/>
</dbReference>
<gene>
    <name evidence="2" type="ORF">SAMN05192570_1228</name>
</gene>
<evidence type="ECO:0000313" key="3">
    <source>
        <dbReference type="Proteomes" id="UP000198788"/>
    </source>
</evidence>
<evidence type="ECO:0000313" key="2">
    <source>
        <dbReference type="EMBL" id="SFS42990.1"/>
    </source>
</evidence>
<organism evidence="2 3">
    <name type="scientific">Brevundimonas viscosa</name>
    <dbReference type="NCBI Taxonomy" id="871741"/>
    <lineage>
        <taxon>Bacteria</taxon>
        <taxon>Pseudomonadati</taxon>
        <taxon>Pseudomonadota</taxon>
        <taxon>Alphaproteobacteria</taxon>
        <taxon>Caulobacterales</taxon>
        <taxon>Caulobacteraceae</taxon>
        <taxon>Brevundimonas</taxon>
    </lineage>
</organism>
<keyword evidence="3" id="KW-1185">Reference proteome</keyword>
<feature type="region of interest" description="Disordered" evidence="1">
    <location>
        <begin position="110"/>
        <end position="158"/>
    </location>
</feature>
<proteinExistence type="predicted"/>
<accession>A0A1I6PSA9</accession>
<dbReference type="RefSeq" id="WP_143105773.1">
    <property type="nucleotide sequence ID" value="NZ_FOZV01000002.1"/>
</dbReference>
<dbReference type="STRING" id="871741.SAMN05192570_1228"/>